<evidence type="ECO:0000313" key="1">
    <source>
        <dbReference type="EnsemblMetazoa" id="Aqu2.1.29293_001"/>
    </source>
</evidence>
<dbReference type="InParanoid" id="A0A1X7UNF4"/>
<dbReference type="AlphaFoldDB" id="A0A1X7UNF4"/>
<name>A0A1X7UNF4_AMPQE</name>
<reference evidence="1" key="1">
    <citation type="submission" date="2017-05" db="UniProtKB">
        <authorList>
            <consortium name="EnsemblMetazoa"/>
        </authorList>
    </citation>
    <scope>IDENTIFICATION</scope>
</reference>
<dbReference type="SUPFAM" id="SSF52540">
    <property type="entry name" value="P-loop containing nucleoside triphosphate hydrolases"/>
    <property type="match status" value="1"/>
</dbReference>
<dbReference type="Gene3D" id="3.40.50.300">
    <property type="entry name" value="P-loop containing nucleotide triphosphate hydrolases"/>
    <property type="match status" value="1"/>
</dbReference>
<organism evidence="1">
    <name type="scientific">Amphimedon queenslandica</name>
    <name type="common">Sponge</name>
    <dbReference type="NCBI Taxonomy" id="400682"/>
    <lineage>
        <taxon>Eukaryota</taxon>
        <taxon>Metazoa</taxon>
        <taxon>Porifera</taxon>
        <taxon>Demospongiae</taxon>
        <taxon>Heteroscleromorpha</taxon>
        <taxon>Haplosclerida</taxon>
        <taxon>Niphatidae</taxon>
        <taxon>Amphimedon</taxon>
    </lineage>
</organism>
<dbReference type="EnsemblMetazoa" id="Aqu2.1.29293_001">
    <property type="protein sequence ID" value="Aqu2.1.29293_001"/>
    <property type="gene ID" value="Aqu2.1.29293"/>
</dbReference>
<evidence type="ECO:0008006" key="2">
    <source>
        <dbReference type="Google" id="ProtNLM"/>
    </source>
</evidence>
<proteinExistence type="predicted"/>
<protein>
    <recommendedName>
        <fullName evidence="2">ATP-dependent DNA helicase</fullName>
    </recommendedName>
</protein>
<accession>A0A1X7UNF4</accession>
<sequence>MDTGSSLTLQERESMLNKDQKRIFDHVKSHVLRQMEYENKAKQVKEQSENVKPLHMFISGVGGTGKSFLIKAIKALVKSLW</sequence>
<dbReference type="InterPro" id="IPR027417">
    <property type="entry name" value="P-loop_NTPase"/>
</dbReference>